<dbReference type="PANTHER" id="PTHR31906">
    <property type="entry name" value="PLASTID-LIPID-ASSOCIATED PROTEIN 4, CHLOROPLASTIC-RELATED"/>
    <property type="match status" value="1"/>
</dbReference>
<evidence type="ECO:0000256" key="1">
    <source>
        <dbReference type="ARBA" id="ARBA00004474"/>
    </source>
</evidence>
<dbReference type="Proteomes" id="UP000001449">
    <property type="component" value="Chromosome 3"/>
</dbReference>
<proteinExistence type="predicted"/>
<comment type="subcellular location">
    <subcellularLocation>
        <location evidence="1">Plastid</location>
    </subcellularLocation>
</comment>
<organism evidence="5 6">
    <name type="scientific">Thalassiosira pseudonana</name>
    <name type="common">Marine diatom</name>
    <name type="synonym">Cyclotella nana</name>
    <dbReference type="NCBI Taxonomy" id="35128"/>
    <lineage>
        <taxon>Eukaryota</taxon>
        <taxon>Sar</taxon>
        <taxon>Stramenopiles</taxon>
        <taxon>Ochrophyta</taxon>
        <taxon>Bacillariophyta</taxon>
        <taxon>Coscinodiscophyceae</taxon>
        <taxon>Thalassiosirophycidae</taxon>
        <taxon>Thalassiosirales</taxon>
        <taxon>Thalassiosiraceae</taxon>
        <taxon>Thalassiosira</taxon>
    </lineage>
</organism>
<dbReference type="GeneID" id="7452064"/>
<feature type="domain" description="Plastid lipid-associated protein/fibrillin conserved" evidence="4">
    <location>
        <begin position="48"/>
        <end position="257"/>
    </location>
</feature>
<keyword evidence="6" id="KW-1185">Reference proteome</keyword>
<evidence type="ECO:0000256" key="2">
    <source>
        <dbReference type="ARBA" id="ARBA00022640"/>
    </source>
</evidence>
<gene>
    <name evidence="5" type="ORF">THAPSDRAFT_21957</name>
</gene>
<dbReference type="GO" id="GO:0009536">
    <property type="term" value="C:plastid"/>
    <property type="evidence" value="ECO:0007669"/>
    <property type="project" value="UniProtKB-SubCell"/>
</dbReference>
<dbReference type="Pfam" id="PF04755">
    <property type="entry name" value="PAP_fibrillin"/>
    <property type="match status" value="1"/>
</dbReference>
<keyword evidence="3" id="KW-0732">Signal</keyword>
<feature type="chain" id="PRO_5002868819" description="Plastid lipid-associated protein/fibrillin conserved domain-containing protein" evidence="3">
    <location>
        <begin position="18"/>
        <end position="266"/>
    </location>
</feature>
<feature type="signal peptide" evidence="3">
    <location>
        <begin position="1"/>
        <end position="17"/>
    </location>
</feature>
<dbReference type="InParanoid" id="B8BYX8"/>
<keyword evidence="2" id="KW-0934">Plastid</keyword>
<evidence type="ECO:0000313" key="5">
    <source>
        <dbReference type="EMBL" id="EED94452.1"/>
    </source>
</evidence>
<dbReference type="AlphaFoldDB" id="B8BYX8"/>
<sequence>MKSSPLLLLSVVGASEAFSSLNIQLPNFFNFPSPLQKSTAANSAPNESELLSTIAFTANGKNANLATQSRVLTLVRQLETTYPPISTLLSDPNEAAKLDGDWFLQYTQPSEIDEATDDKWVAEEASEGDARIDTRQFNAAGSVTASGIAVDTSDGNVAKQSFQIDQSRVTNEVMTGIGQVTVSGTYRQSKKVPLRAVVAFDTVRIALNALPLTLDLSFLFAIRGAIKGTNEAGWVETTYLSDDLRIGRGNKGSLFVLTRERDAVKP</sequence>
<evidence type="ECO:0000256" key="3">
    <source>
        <dbReference type="SAM" id="SignalP"/>
    </source>
</evidence>
<dbReference type="InterPro" id="IPR006843">
    <property type="entry name" value="PAP/fibrillin_dom"/>
</dbReference>
<dbReference type="OMA" id="RLCANTD"/>
<reference evidence="5 6" key="1">
    <citation type="journal article" date="2004" name="Science">
        <title>The genome of the diatom Thalassiosira pseudonana: ecology, evolution, and metabolism.</title>
        <authorList>
            <person name="Armbrust E.V."/>
            <person name="Berges J.A."/>
            <person name="Bowler C."/>
            <person name="Green B.R."/>
            <person name="Martinez D."/>
            <person name="Putnam N.H."/>
            <person name="Zhou S."/>
            <person name="Allen A.E."/>
            <person name="Apt K.E."/>
            <person name="Bechner M."/>
            <person name="Brzezinski M.A."/>
            <person name="Chaal B.K."/>
            <person name="Chiovitti A."/>
            <person name="Davis A.K."/>
            <person name="Demarest M.S."/>
            <person name="Detter J.C."/>
            <person name="Glavina T."/>
            <person name="Goodstein D."/>
            <person name="Hadi M.Z."/>
            <person name="Hellsten U."/>
            <person name="Hildebrand M."/>
            <person name="Jenkins B.D."/>
            <person name="Jurka J."/>
            <person name="Kapitonov V.V."/>
            <person name="Kroger N."/>
            <person name="Lau W.W."/>
            <person name="Lane T.W."/>
            <person name="Larimer F.W."/>
            <person name="Lippmeier J.C."/>
            <person name="Lucas S."/>
            <person name="Medina M."/>
            <person name="Montsant A."/>
            <person name="Obornik M."/>
            <person name="Parker M.S."/>
            <person name="Palenik B."/>
            <person name="Pazour G.J."/>
            <person name="Richardson P.M."/>
            <person name="Rynearson T.A."/>
            <person name="Saito M.A."/>
            <person name="Schwartz D.C."/>
            <person name="Thamatrakoln K."/>
            <person name="Valentin K."/>
            <person name="Vardi A."/>
            <person name="Wilkerson F.P."/>
            <person name="Rokhsar D.S."/>
        </authorList>
    </citation>
    <scope>NUCLEOTIDE SEQUENCE [LARGE SCALE GENOMIC DNA]</scope>
    <source>
        <strain evidence="5 6">CCMP1335</strain>
    </source>
</reference>
<evidence type="ECO:0000313" key="6">
    <source>
        <dbReference type="Proteomes" id="UP000001449"/>
    </source>
</evidence>
<accession>B8BYX8</accession>
<protein>
    <recommendedName>
        <fullName evidence="4">Plastid lipid-associated protein/fibrillin conserved domain-containing protein</fullName>
    </recommendedName>
</protein>
<evidence type="ECO:0000259" key="4">
    <source>
        <dbReference type="Pfam" id="PF04755"/>
    </source>
</evidence>
<dbReference type="EMBL" id="CM000640">
    <property type="protein sequence ID" value="EED94452.1"/>
    <property type="molecule type" value="Genomic_DNA"/>
</dbReference>
<reference evidence="5 6" key="2">
    <citation type="journal article" date="2008" name="Nature">
        <title>The Phaeodactylum genome reveals the evolutionary history of diatom genomes.</title>
        <authorList>
            <person name="Bowler C."/>
            <person name="Allen A.E."/>
            <person name="Badger J.H."/>
            <person name="Grimwood J."/>
            <person name="Jabbari K."/>
            <person name="Kuo A."/>
            <person name="Maheswari U."/>
            <person name="Martens C."/>
            <person name="Maumus F."/>
            <person name="Otillar R.P."/>
            <person name="Rayko E."/>
            <person name="Salamov A."/>
            <person name="Vandepoele K."/>
            <person name="Beszteri B."/>
            <person name="Gruber A."/>
            <person name="Heijde M."/>
            <person name="Katinka M."/>
            <person name="Mock T."/>
            <person name="Valentin K."/>
            <person name="Verret F."/>
            <person name="Berges J.A."/>
            <person name="Brownlee C."/>
            <person name="Cadoret J.P."/>
            <person name="Chiovitti A."/>
            <person name="Choi C.J."/>
            <person name="Coesel S."/>
            <person name="De Martino A."/>
            <person name="Detter J.C."/>
            <person name="Durkin C."/>
            <person name="Falciatore A."/>
            <person name="Fournet J."/>
            <person name="Haruta M."/>
            <person name="Huysman M.J."/>
            <person name="Jenkins B.D."/>
            <person name="Jiroutova K."/>
            <person name="Jorgensen R.E."/>
            <person name="Joubert Y."/>
            <person name="Kaplan A."/>
            <person name="Kroger N."/>
            <person name="Kroth P.G."/>
            <person name="La Roche J."/>
            <person name="Lindquist E."/>
            <person name="Lommer M."/>
            <person name="Martin-Jezequel V."/>
            <person name="Lopez P.J."/>
            <person name="Lucas S."/>
            <person name="Mangogna M."/>
            <person name="McGinnis K."/>
            <person name="Medlin L.K."/>
            <person name="Montsant A."/>
            <person name="Oudot-Le Secq M.P."/>
            <person name="Napoli C."/>
            <person name="Obornik M."/>
            <person name="Parker M.S."/>
            <person name="Petit J.L."/>
            <person name="Porcel B.M."/>
            <person name="Poulsen N."/>
            <person name="Robison M."/>
            <person name="Rychlewski L."/>
            <person name="Rynearson T.A."/>
            <person name="Schmutz J."/>
            <person name="Shapiro H."/>
            <person name="Siaut M."/>
            <person name="Stanley M."/>
            <person name="Sussman M.R."/>
            <person name="Taylor A.R."/>
            <person name="Vardi A."/>
            <person name="von Dassow P."/>
            <person name="Vyverman W."/>
            <person name="Willis A."/>
            <person name="Wyrwicz L.S."/>
            <person name="Rokhsar D.S."/>
            <person name="Weissenbach J."/>
            <person name="Armbrust E.V."/>
            <person name="Green B.R."/>
            <person name="Van de Peer Y."/>
            <person name="Grigoriev I.V."/>
        </authorList>
    </citation>
    <scope>NUCLEOTIDE SEQUENCE [LARGE SCALE GENOMIC DNA]</scope>
    <source>
        <strain evidence="5 6">CCMP1335</strain>
    </source>
</reference>
<dbReference type="PaxDb" id="35128-Thaps21957"/>
<dbReference type="eggNOG" id="ENOG502SEZY">
    <property type="taxonomic scope" value="Eukaryota"/>
</dbReference>
<dbReference type="HOGENOM" id="CLU_045041_1_0_1"/>
<dbReference type="RefSeq" id="XP_002289016.1">
    <property type="nucleotide sequence ID" value="XM_002288980.1"/>
</dbReference>
<dbReference type="InterPro" id="IPR039633">
    <property type="entry name" value="PAP"/>
</dbReference>
<dbReference type="KEGG" id="tps:THAPSDRAFT_21957"/>
<name>B8BYX8_THAPS</name>